<name>A0A517MNS3_9BACT</name>
<dbReference type="EMBL" id="CP036262">
    <property type="protein sequence ID" value="QDS96524.1"/>
    <property type="molecule type" value="Genomic_DNA"/>
</dbReference>
<dbReference type="OrthoDB" id="155529at2"/>
<dbReference type="GO" id="GO:0006506">
    <property type="term" value="P:GPI anchor biosynthetic process"/>
    <property type="evidence" value="ECO:0007669"/>
    <property type="project" value="TreeGrafter"/>
</dbReference>
<dbReference type="InterPro" id="IPR051916">
    <property type="entry name" value="GPI-anchor_lipid_remodeler"/>
</dbReference>
<organism evidence="2 3">
    <name type="scientific">Roseimaritima multifibrata</name>
    <dbReference type="NCBI Taxonomy" id="1930274"/>
    <lineage>
        <taxon>Bacteria</taxon>
        <taxon>Pseudomonadati</taxon>
        <taxon>Planctomycetota</taxon>
        <taxon>Planctomycetia</taxon>
        <taxon>Pirellulales</taxon>
        <taxon>Pirellulaceae</taxon>
        <taxon>Roseimaritima</taxon>
    </lineage>
</organism>
<dbReference type="PANTHER" id="PTHR14859">
    <property type="entry name" value="CALCOFLUOR WHITE HYPERSENSITIVE PROTEIN PRECURSOR"/>
    <property type="match status" value="1"/>
</dbReference>
<proteinExistence type="predicted"/>
<dbReference type="GO" id="GO:0016020">
    <property type="term" value="C:membrane"/>
    <property type="evidence" value="ECO:0007669"/>
    <property type="project" value="GOC"/>
</dbReference>
<sequence length="247" mass="27703">MQFRLMTYNIHKGIGGVDRRYRLQRIVDVIAHYQPDVVFLQEVDDGVKRSGHERQIQRLADALEMPFQAYQNNVAVKGGHYGNGILSRFPLGQKLDVDLQVSIKKPRRALIASAEISCGDQTQSLLLCNTHLGLSGFERSVQIKRILALDHFSDRSLPFVVGGDFNDVWAEHGRKLMFPLGFQCAVDRAKTFPAALPIRSLDAIYYRGNLQRLDSFSGRIQLARKASDHLPVIADFEVVSPQGTASI</sequence>
<dbReference type="Proteomes" id="UP000320672">
    <property type="component" value="Chromosome"/>
</dbReference>
<dbReference type="InterPro" id="IPR005135">
    <property type="entry name" value="Endo/exonuclease/phosphatase"/>
</dbReference>
<dbReference type="RefSeq" id="WP_145354653.1">
    <property type="nucleotide sequence ID" value="NZ_CP036262.1"/>
</dbReference>
<dbReference type="Gene3D" id="3.60.10.10">
    <property type="entry name" value="Endonuclease/exonuclease/phosphatase"/>
    <property type="match status" value="1"/>
</dbReference>
<dbReference type="PANTHER" id="PTHR14859:SF1">
    <property type="entry name" value="PGAP2-INTERACTING PROTEIN"/>
    <property type="match status" value="1"/>
</dbReference>
<gene>
    <name evidence="2" type="ORF">FF011L_53360</name>
</gene>
<dbReference type="KEGG" id="rml:FF011L_53360"/>
<protein>
    <recommendedName>
        <fullName evidence="1">Endonuclease/exonuclease/phosphatase domain-containing protein</fullName>
    </recommendedName>
</protein>
<reference evidence="2 3" key="1">
    <citation type="submission" date="2019-02" db="EMBL/GenBank/DDBJ databases">
        <title>Deep-cultivation of Planctomycetes and their phenomic and genomic characterization uncovers novel biology.</title>
        <authorList>
            <person name="Wiegand S."/>
            <person name="Jogler M."/>
            <person name="Boedeker C."/>
            <person name="Pinto D."/>
            <person name="Vollmers J."/>
            <person name="Rivas-Marin E."/>
            <person name="Kohn T."/>
            <person name="Peeters S.H."/>
            <person name="Heuer A."/>
            <person name="Rast P."/>
            <person name="Oberbeckmann S."/>
            <person name="Bunk B."/>
            <person name="Jeske O."/>
            <person name="Meyerdierks A."/>
            <person name="Storesund J.E."/>
            <person name="Kallscheuer N."/>
            <person name="Luecker S."/>
            <person name="Lage O.M."/>
            <person name="Pohl T."/>
            <person name="Merkel B.J."/>
            <person name="Hornburger P."/>
            <person name="Mueller R.-W."/>
            <person name="Bruemmer F."/>
            <person name="Labrenz M."/>
            <person name="Spormann A.M."/>
            <person name="Op den Camp H."/>
            <person name="Overmann J."/>
            <person name="Amann R."/>
            <person name="Jetten M.S.M."/>
            <person name="Mascher T."/>
            <person name="Medema M.H."/>
            <person name="Devos D.P."/>
            <person name="Kaster A.-K."/>
            <person name="Ovreas L."/>
            <person name="Rohde M."/>
            <person name="Galperin M.Y."/>
            <person name="Jogler C."/>
        </authorList>
    </citation>
    <scope>NUCLEOTIDE SEQUENCE [LARGE SCALE GENOMIC DNA]</scope>
    <source>
        <strain evidence="2 3">FF011L</strain>
    </source>
</reference>
<evidence type="ECO:0000259" key="1">
    <source>
        <dbReference type="Pfam" id="PF03372"/>
    </source>
</evidence>
<dbReference type="InterPro" id="IPR036691">
    <property type="entry name" value="Endo/exonu/phosph_ase_sf"/>
</dbReference>
<dbReference type="AlphaFoldDB" id="A0A517MNS3"/>
<dbReference type="GO" id="GO:0003824">
    <property type="term" value="F:catalytic activity"/>
    <property type="evidence" value="ECO:0007669"/>
    <property type="project" value="InterPro"/>
</dbReference>
<dbReference type="SUPFAM" id="SSF56219">
    <property type="entry name" value="DNase I-like"/>
    <property type="match status" value="1"/>
</dbReference>
<keyword evidence="3" id="KW-1185">Reference proteome</keyword>
<evidence type="ECO:0000313" key="2">
    <source>
        <dbReference type="EMBL" id="QDS96524.1"/>
    </source>
</evidence>
<evidence type="ECO:0000313" key="3">
    <source>
        <dbReference type="Proteomes" id="UP000320672"/>
    </source>
</evidence>
<feature type="domain" description="Endonuclease/exonuclease/phosphatase" evidence="1">
    <location>
        <begin position="6"/>
        <end position="229"/>
    </location>
</feature>
<dbReference type="Pfam" id="PF03372">
    <property type="entry name" value="Exo_endo_phos"/>
    <property type="match status" value="1"/>
</dbReference>
<accession>A0A517MNS3</accession>